<feature type="domain" description="Hydantoinase/oxoprolinase N-terminal" evidence="2">
    <location>
        <begin position="2"/>
        <end position="182"/>
    </location>
</feature>
<dbReference type="PANTHER" id="PTHR11365">
    <property type="entry name" value="5-OXOPROLINASE RELATED"/>
    <property type="match status" value="1"/>
</dbReference>
<dbReference type="GO" id="GO:0006749">
    <property type="term" value="P:glutathione metabolic process"/>
    <property type="evidence" value="ECO:0007669"/>
    <property type="project" value="TreeGrafter"/>
</dbReference>
<name>A0A5D0UA55_9ACTN</name>
<reference evidence="4 5" key="1">
    <citation type="submission" date="2019-08" db="EMBL/GenBank/DDBJ databases">
        <title>Actinomadura sp. nov. CYP1-5 isolated from mountain soil.</title>
        <authorList>
            <person name="Songsumanus A."/>
            <person name="Kuncharoen N."/>
            <person name="Kudo T."/>
            <person name="Yuki M."/>
            <person name="Igarashi Y."/>
            <person name="Tanasupawat S."/>
        </authorList>
    </citation>
    <scope>NUCLEOTIDE SEQUENCE [LARGE SCALE GENOMIC DNA]</scope>
    <source>
        <strain evidence="4 5">GKU157</strain>
    </source>
</reference>
<proteinExistence type="predicted"/>
<dbReference type="AlphaFoldDB" id="A0A5D0UA55"/>
<accession>A0A5D0UA55</accession>
<dbReference type="EMBL" id="VSFF01000005">
    <property type="protein sequence ID" value="TYC15441.1"/>
    <property type="molecule type" value="Genomic_DNA"/>
</dbReference>
<organism evidence="4 5">
    <name type="scientific">Actinomadura syzygii</name>
    <dbReference type="NCBI Taxonomy" id="1427538"/>
    <lineage>
        <taxon>Bacteria</taxon>
        <taxon>Bacillati</taxon>
        <taxon>Actinomycetota</taxon>
        <taxon>Actinomycetes</taxon>
        <taxon>Streptosporangiales</taxon>
        <taxon>Thermomonosporaceae</taxon>
        <taxon>Actinomadura</taxon>
    </lineage>
</organism>
<sequence>MRFAVDTGGTFTDLVIEDEGRLSVHKSSTVPSDPIQGILNAFEVAAADRGCTRQELLERGSMLVHGTTRGLNAVLTKKVARTAFLTTEGHPDILLLREGGRRDIFNQRQPYPEPYVPRSLTFEIPERVGAQGEVVRELDEAAVADLAGRLRRERVEAVAVCLLWSIANPVHELRVGELLRELLPDVPVTLSHQLNPCVREYRRASATAIDASLKPLMTAYISGLQGRLRDAGFAGRVLMVTSAGGALDAEDVAASPIHSLNSGPAMAPVAGRFFADLDTTASMAIVADTGGTSYDVSVVRNGRIPWTRESWIGEPFRGHMTGFPSVDVRSVGAGGGSIAWVDAGGLLHVGPQSAGADPGPVCYGRGGTSPTMTDACLVLGYLDPAYFLGGRSALDLDAAREAIRTQIAEPLGLDVMEAAGAVYRLATERMVGAIEEISGQKGIDVAQAVLVGGGGAAGFNTVAIARRLGCREVIVPIMGPALSAAGALISDLSRGFETTFRTTSEAFDFAGVNAVLSDLAVRARDFIAGPGAGAVETSVEFSVEARYPSQVWELEVQLGSEGSLDAEGLERLKKAFHEVHRDAFAVDDPGSPIEFESWHVRARCRITDPVLPEAGTGDGARLERDIYLPGVGPVSAEVWRLESVPVGAELRGPAIVESATTTIVVDDGATFSRRASGTIHVVPGTGAAAAPADVSNMDAGTSGRGGK</sequence>
<evidence type="ECO:0000259" key="1">
    <source>
        <dbReference type="Pfam" id="PF01968"/>
    </source>
</evidence>
<dbReference type="InterPro" id="IPR045079">
    <property type="entry name" value="Oxoprolinase-like"/>
</dbReference>
<dbReference type="GO" id="GO:0005829">
    <property type="term" value="C:cytosol"/>
    <property type="evidence" value="ECO:0007669"/>
    <property type="project" value="TreeGrafter"/>
</dbReference>
<dbReference type="Pfam" id="PF01968">
    <property type="entry name" value="Hydantoinase_A"/>
    <property type="match status" value="1"/>
</dbReference>
<keyword evidence="5" id="KW-1185">Reference proteome</keyword>
<dbReference type="InterPro" id="IPR008040">
    <property type="entry name" value="Hydant_A_N"/>
</dbReference>
<evidence type="ECO:0000313" key="4">
    <source>
        <dbReference type="EMBL" id="TYC15441.1"/>
    </source>
</evidence>
<dbReference type="Pfam" id="PF05378">
    <property type="entry name" value="Hydant_A_N"/>
    <property type="match status" value="1"/>
</dbReference>
<protein>
    <submittedName>
        <fullName evidence="4">Hydantoinase/oxoprolinase family protein</fullName>
    </submittedName>
</protein>
<dbReference type="PANTHER" id="PTHR11365:SF23">
    <property type="entry name" value="HYPOTHETICAL 5-OXOPROLINASE (EUROFUNG)-RELATED"/>
    <property type="match status" value="1"/>
</dbReference>
<dbReference type="RefSeq" id="WP_148350582.1">
    <property type="nucleotide sequence ID" value="NZ_JBHSBF010000027.1"/>
</dbReference>
<dbReference type="Proteomes" id="UP000322634">
    <property type="component" value="Unassembled WGS sequence"/>
</dbReference>
<gene>
    <name evidence="4" type="ORF">FXF65_15385</name>
</gene>
<feature type="domain" description="Hydantoinase A/oxoprolinase" evidence="1">
    <location>
        <begin position="203"/>
        <end position="493"/>
    </location>
</feature>
<dbReference type="InterPro" id="IPR002821">
    <property type="entry name" value="Hydantoinase_A"/>
</dbReference>
<dbReference type="OrthoDB" id="9768323at2"/>
<feature type="domain" description="Acetophenone carboxylase-like C-terminal" evidence="3">
    <location>
        <begin position="512"/>
        <end position="669"/>
    </location>
</feature>
<comment type="caution">
    <text evidence="4">The sequence shown here is derived from an EMBL/GenBank/DDBJ whole genome shotgun (WGS) entry which is preliminary data.</text>
</comment>
<evidence type="ECO:0000259" key="2">
    <source>
        <dbReference type="Pfam" id="PF05378"/>
    </source>
</evidence>
<dbReference type="GO" id="GO:0017168">
    <property type="term" value="F:5-oxoprolinase (ATP-hydrolyzing) activity"/>
    <property type="evidence" value="ECO:0007669"/>
    <property type="project" value="TreeGrafter"/>
</dbReference>
<dbReference type="InterPro" id="IPR049517">
    <property type="entry name" value="ACX-like_C"/>
</dbReference>
<dbReference type="Pfam" id="PF19278">
    <property type="entry name" value="Hydant_A_C"/>
    <property type="match status" value="1"/>
</dbReference>
<evidence type="ECO:0000259" key="3">
    <source>
        <dbReference type="Pfam" id="PF19278"/>
    </source>
</evidence>
<evidence type="ECO:0000313" key="5">
    <source>
        <dbReference type="Proteomes" id="UP000322634"/>
    </source>
</evidence>